<dbReference type="Gene3D" id="1.10.357.10">
    <property type="entry name" value="Tetracycline Repressor, domain 2"/>
    <property type="match status" value="1"/>
</dbReference>
<evidence type="ECO:0000256" key="2">
    <source>
        <dbReference type="PROSITE-ProRule" id="PRU00335"/>
    </source>
</evidence>
<reference evidence="5" key="1">
    <citation type="submission" date="2023-06" db="EMBL/GenBank/DDBJ databases">
        <title>Identification and characterization of horizontal gene transfer across gut microbiota members of farm animals based on homology search.</title>
        <authorList>
            <person name="Zeman M."/>
            <person name="Kubasova T."/>
            <person name="Jahodarova E."/>
            <person name="Nykrynova M."/>
            <person name="Rychlik I."/>
        </authorList>
    </citation>
    <scope>NUCLEOTIDE SEQUENCE [LARGE SCALE GENOMIC DNA]</scope>
    <source>
        <strain evidence="5">154_Feed</strain>
    </source>
</reference>
<feature type="domain" description="HTH tetR-type" evidence="3">
    <location>
        <begin position="6"/>
        <end position="66"/>
    </location>
</feature>
<keyword evidence="5" id="KW-1185">Reference proteome</keyword>
<feature type="DNA-binding region" description="H-T-H motif" evidence="2">
    <location>
        <begin position="29"/>
        <end position="48"/>
    </location>
</feature>
<name>A0ABT7V6X3_9ACTN</name>
<protein>
    <submittedName>
        <fullName evidence="4">TetR/AcrR family transcriptional regulator</fullName>
    </submittedName>
</protein>
<evidence type="ECO:0000256" key="1">
    <source>
        <dbReference type="ARBA" id="ARBA00023125"/>
    </source>
</evidence>
<evidence type="ECO:0000259" key="3">
    <source>
        <dbReference type="PROSITE" id="PS50977"/>
    </source>
</evidence>
<accession>A0ABT7V6X3</accession>
<dbReference type="Proteomes" id="UP001529421">
    <property type="component" value="Unassembled WGS sequence"/>
</dbReference>
<keyword evidence="1 2" id="KW-0238">DNA-binding</keyword>
<dbReference type="EMBL" id="JAUDDZ010000002">
    <property type="protein sequence ID" value="MDM8274246.1"/>
    <property type="molecule type" value="Genomic_DNA"/>
</dbReference>
<evidence type="ECO:0000313" key="4">
    <source>
        <dbReference type="EMBL" id="MDM8274246.1"/>
    </source>
</evidence>
<dbReference type="PANTHER" id="PTHR43479:SF7">
    <property type="entry name" value="TETR-FAMILY TRANSCRIPTIONAL REGULATOR"/>
    <property type="match status" value="1"/>
</dbReference>
<dbReference type="PROSITE" id="PS50977">
    <property type="entry name" value="HTH_TETR_2"/>
    <property type="match status" value="1"/>
</dbReference>
<dbReference type="Pfam" id="PF00440">
    <property type="entry name" value="TetR_N"/>
    <property type="match status" value="1"/>
</dbReference>
<evidence type="ECO:0000313" key="5">
    <source>
        <dbReference type="Proteomes" id="UP001529421"/>
    </source>
</evidence>
<dbReference type="InterPro" id="IPR050624">
    <property type="entry name" value="HTH-type_Tx_Regulator"/>
</dbReference>
<reference evidence="4 5" key="2">
    <citation type="submission" date="2023-06" db="EMBL/GenBank/DDBJ databases">
        <authorList>
            <person name="Zeman M."/>
            <person name="Kubasova T."/>
            <person name="Jahodarova E."/>
            <person name="Nykrynova M."/>
            <person name="Rychlik I."/>
        </authorList>
    </citation>
    <scope>NUCLEOTIDE SEQUENCE [LARGE SCALE GENOMIC DNA]</scope>
    <source>
        <strain evidence="4 5">154_Feed</strain>
    </source>
</reference>
<proteinExistence type="predicted"/>
<sequence>MDLRERKTRRSIREAFLELLETKPLERITVKELAARAEISKATFYLHYHSVFDLSEALQRELVDDVVTHILAECDPLTGSTDLVVELFEAFDERRELVDLLFSRNGSFALAARIEDAIRERILEQEPSLRDDVRFNTLLTYQVQGGYWAYSSNRRKFQAADVVGVIAEASSAVTSLMR</sequence>
<dbReference type="SUPFAM" id="SSF46689">
    <property type="entry name" value="Homeodomain-like"/>
    <property type="match status" value="1"/>
</dbReference>
<dbReference type="RefSeq" id="WP_289544099.1">
    <property type="nucleotide sequence ID" value="NZ_JAUDDZ010000002.1"/>
</dbReference>
<comment type="caution">
    <text evidence="4">The sequence shown here is derived from an EMBL/GenBank/DDBJ whole genome shotgun (WGS) entry which is preliminary data.</text>
</comment>
<gene>
    <name evidence="4" type="ORF">QUW28_01855</name>
</gene>
<dbReference type="InterPro" id="IPR001647">
    <property type="entry name" value="HTH_TetR"/>
</dbReference>
<dbReference type="PANTHER" id="PTHR43479">
    <property type="entry name" value="ACREF/ENVCD OPERON REPRESSOR-RELATED"/>
    <property type="match status" value="1"/>
</dbReference>
<dbReference type="InterPro" id="IPR009057">
    <property type="entry name" value="Homeodomain-like_sf"/>
</dbReference>
<organism evidence="4 5">
    <name type="scientific">Enorma phocaeensis</name>
    <dbReference type="NCBI Taxonomy" id="1871019"/>
    <lineage>
        <taxon>Bacteria</taxon>
        <taxon>Bacillati</taxon>
        <taxon>Actinomycetota</taxon>
        <taxon>Coriobacteriia</taxon>
        <taxon>Coriobacteriales</taxon>
        <taxon>Coriobacteriaceae</taxon>
        <taxon>Enorma</taxon>
    </lineage>
</organism>